<accession>A0A7S4L9Y3</accession>
<dbReference type="AlphaFoldDB" id="A0A7S4L9Y3"/>
<sequence>MRVDPLRTRAFRTTARSTAVHGGLSLMHRQHIAPLVCSQHHHHHLLRRLLRLRLRLRWVPEALDLLFGEWSTHMDTRLQQWISKHNTAEMQKTMDQLVQSPMGSAKKRLGFSPRGM</sequence>
<name>A0A7S4L9Y3_9EUGL</name>
<proteinExistence type="predicted"/>
<protein>
    <submittedName>
        <fullName evidence="1">Uncharacterized protein</fullName>
    </submittedName>
</protein>
<evidence type="ECO:0000313" key="1">
    <source>
        <dbReference type="EMBL" id="CAE0815992.1"/>
    </source>
</evidence>
<reference evidence="1" key="1">
    <citation type="submission" date="2021-01" db="EMBL/GenBank/DDBJ databases">
        <authorList>
            <person name="Corre E."/>
            <person name="Pelletier E."/>
            <person name="Niang G."/>
            <person name="Scheremetjew M."/>
            <person name="Finn R."/>
            <person name="Kale V."/>
            <person name="Holt S."/>
            <person name="Cochrane G."/>
            <person name="Meng A."/>
            <person name="Brown T."/>
            <person name="Cohen L."/>
        </authorList>
    </citation>
    <scope>NUCLEOTIDE SEQUENCE</scope>
    <source>
        <strain evidence="1">CCMP1594</strain>
    </source>
</reference>
<dbReference type="EMBL" id="HBJA01077462">
    <property type="protein sequence ID" value="CAE0815992.1"/>
    <property type="molecule type" value="Transcribed_RNA"/>
</dbReference>
<gene>
    <name evidence="1" type="ORF">EGYM00163_LOCUS27151</name>
</gene>
<organism evidence="1">
    <name type="scientific">Eutreptiella gymnastica</name>
    <dbReference type="NCBI Taxonomy" id="73025"/>
    <lineage>
        <taxon>Eukaryota</taxon>
        <taxon>Discoba</taxon>
        <taxon>Euglenozoa</taxon>
        <taxon>Euglenida</taxon>
        <taxon>Spirocuta</taxon>
        <taxon>Euglenophyceae</taxon>
        <taxon>Eutreptiales</taxon>
        <taxon>Eutreptiaceae</taxon>
        <taxon>Eutreptiella</taxon>
    </lineage>
</organism>